<name>A0A1Q9GCR3_9GAMM</name>
<protein>
    <recommendedName>
        <fullName evidence="4">DoxX family protein</fullName>
    </recommendedName>
</protein>
<sequence>MDLFHIFQGNEALSATAAIMAFYLAAIALGGLLYKFGMFHDIHDLPTKTKRLGRILAILAGLTLMLSGLGKIIGLAPMVAKFTQFGMIHMFKFTGCTEVFTGLLIIFPRTYKVGLLMGIALVGGAIATHLPTYSDGVAWAIPSGSVMVILWASAFFYTPEAYPEWFTKLVNHYILPKKLNTQ</sequence>
<keyword evidence="1" id="KW-1133">Transmembrane helix</keyword>
<gene>
    <name evidence="2" type="ORF">BIT28_24455</name>
</gene>
<keyword evidence="3" id="KW-1185">Reference proteome</keyword>
<proteinExistence type="predicted"/>
<feature type="transmembrane region" description="Helical" evidence="1">
    <location>
        <begin position="137"/>
        <end position="158"/>
    </location>
</feature>
<dbReference type="RefSeq" id="WP_075767155.1">
    <property type="nucleotide sequence ID" value="NZ_MJIL01000092.1"/>
</dbReference>
<feature type="transmembrane region" description="Helical" evidence="1">
    <location>
        <begin position="86"/>
        <end position="106"/>
    </location>
</feature>
<evidence type="ECO:0000313" key="3">
    <source>
        <dbReference type="Proteomes" id="UP000186905"/>
    </source>
</evidence>
<evidence type="ECO:0008006" key="4">
    <source>
        <dbReference type="Google" id="ProtNLM"/>
    </source>
</evidence>
<feature type="transmembrane region" description="Helical" evidence="1">
    <location>
        <begin position="113"/>
        <end position="131"/>
    </location>
</feature>
<dbReference type="AlphaFoldDB" id="A0A1Q9GCR3"/>
<reference evidence="2 3" key="1">
    <citation type="submission" date="2016-09" db="EMBL/GenBank/DDBJ databases">
        <title>Photobacterium proteolyticum sp. nov. a protease producing bacterium isolated from ocean sediments of Laizhou Bay.</title>
        <authorList>
            <person name="Li Y."/>
        </authorList>
    </citation>
    <scope>NUCLEOTIDE SEQUENCE [LARGE SCALE GENOMIC DNA]</scope>
    <source>
        <strain evidence="2 3">13-12</strain>
    </source>
</reference>
<accession>A0A1Q9GCR3</accession>
<comment type="caution">
    <text evidence="2">The sequence shown here is derived from an EMBL/GenBank/DDBJ whole genome shotgun (WGS) entry which is preliminary data.</text>
</comment>
<feature type="transmembrane region" description="Helical" evidence="1">
    <location>
        <begin position="55"/>
        <end position="80"/>
    </location>
</feature>
<evidence type="ECO:0000313" key="2">
    <source>
        <dbReference type="EMBL" id="OLQ72180.1"/>
    </source>
</evidence>
<keyword evidence="1" id="KW-0812">Transmembrane</keyword>
<keyword evidence="1" id="KW-0472">Membrane</keyword>
<feature type="transmembrane region" description="Helical" evidence="1">
    <location>
        <begin position="12"/>
        <end position="34"/>
    </location>
</feature>
<dbReference type="EMBL" id="MJIL01000092">
    <property type="protein sequence ID" value="OLQ72180.1"/>
    <property type="molecule type" value="Genomic_DNA"/>
</dbReference>
<dbReference type="OrthoDB" id="346004at2"/>
<dbReference type="Proteomes" id="UP000186905">
    <property type="component" value="Unassembled WGS sequence"/>
</dbReference>
<evidence type="ECO:0000256" key="1">
    <source>
        <dbReference type="SAM" id="Phobius"/>
    </source>
</evidence>
<organism evidence="2 3">
    <name type="scientific">Photobacterium proteolyticum</name>
    <dbReference type="NCBI Taxonomy" id="1903952"/>
    <lineage>
        <taxon>Bacteria</taxon>
        <taxon>Pseudomonadati</taxon>
        <taxon>Pseudomonadota</taxon>
        <taxon>Gammaproteobacteria</taxon>
        <taxon>Vibrionales</taxon>
        <taxon>Vibrionaceae</taxon>
        <taxon>Photobacterium</taxon>
    </lineage>
</organism>